<gene>
    <name evidence="1" type="ORF">SMTD_LOCUS1460</name>
</gene>
<keyword evidence="2" id="KW-1185">Reference proteome</keyword>
<proteinExistence type="predicted"/>
<evidence type="ECO:0000313" key="1">
    <source>
        <dbReference type="EMBL" id="VDO78336.1"/>
    </source>
</evidence>
<dbReference type="EMBL" id="UZAL01001631">
    <property type="protein sequence ID" value="VDO78336.1"/>
    <property type="molecule type" value="Genomic_DNA"/>
</dbReference>
<name>A0A183NH74_9TREM</name>
<dbReference type="STRING" id="31246.A0A183NH74"/>
<sequence length="157" mass="17646">MYFTLKCKVLLQVQQEFVFTLTTVTYDEKEAENKIVLSALEKVLCQIWELAKECDPPVPIIITHTRKKLAHLCHKPRLVSVVGIINADGAYEVEKKLLDMKSGVNLRCTTSLGTAQINTVNELTVGNSNATIIVSTWVIHLIFFAQLVYGNRVLSQQ</sequence>
<accession>A0A183NH74</accession>
<protein>
    <submittedName>
        <fullName evidence="1">Uncharacterized protein</fullName>
    </submittedName>
</protein>
<reference evidence="1 2" key="1">
    <citation type="submission" date="2018-11" db="EMBL/GenBank/DDBJ databases">
        <authorList>
            <consortium name="Pathogen Informatics"/>
        </authorList>
    </citation>
    <scope>NUCLEOTIDE SEQUENCE [LARGE SCALE GENOMIC DNA]</scope>
    <source>
        <strain>Denwood</strain>
        <strain evidence="2">Zambia</strain>
    </source>
</reference>
<dbReference type="SUPFAM" id="SSF55315">
    <property type="entry name" value="L30e-like"/>
    <property type="match status" value="1"/>
</dbReference>
<dbReference type="AlphaFoldDB" id="A0A183NH74"/>
<dbReference type="Proteomes" id="UP000269396">
    <property type="component" value="Unassembled WGS sequence"/>
</dbReference>
<evidence type="ECO:0000313" key="2">
    <source>
        <dbReference type="Proteomes" id="UP000269396"/>
    </source>
</evidence>
<dbReference type="InterPro" id="IPR029064">
    <property type="entry name" value="Ribosomal_eL30-like_sf"/>
</dbReference>
<organism evidence="1 2">
    <name type="scientific">Schistosoma mattheei</name>
    <dbReference type="NCBI Taxonomy" id="31246"/>
    <lineage>
        <taxon>Eukaryota</taxon>
        <taxon>Metazoa</taxon>
        <taxon>Spiralia</taxon>
        <taxon>Lophotrochozoa</taxon>
        <taxon>Platyhelminthes</taxon>
        <taxon>Trematoda</taxon>
        <taxon>Digenea</taxon>
        <taxon>Strigeidida</taxon>
        <taxon>Schistosomatoidea</taxon>
        <taxon>Schistosomatidae</taxon>
        <taxon>Schistosoma</taxon>
    </lineage>
</organism>